<evidence type="ECO:0000313" key="3">
    <source>
        <dbReference type="EMBL" id="MFD2159908.1"/>
    </source>
</evidence>
<evidence type="ECO:0000313" key="4">
    <source>
        <dbReference type="Proteomes" id="UP001597389"/>
    </source>
</evidence>
<proteinExistence type="predicted"/>
<protein>
    <submittedName>
        <fullName evidence="3">PEP-CTERM sorting domain-containing protein</fullName>
    </submittedName>
</protein>
<evidence type="ECO:0000256" key="1">
    <source>
        <dbReference type="SAM" id="SignalP"/>
    </source>
</evidence>
<keyword evidence="4" id="KW-1185">Reference proteome</keyword>
<reference evidence="4" key="1">
    <citation type="journal article" date="2019" name="Int. J. Syst. Evol. Microbiol.">
        <title>The Global Catalogue of Microorganisms (GCM) 10K type strain sequencing project: providing services to taxonomists for standard genome sequencing and annotation.</title>
        <authorList>
            <consortium name="The Broad Institute Genomics Platform"/>
            <consortium name="The Broad Institute Genome Sequencing Center for Infectious Disease"/>
            <person name="Wu L."/>
            <person name="Ma J."/>
        </authorList>
    </citation>
    <scope>NUCLEOTIDE SEQUENCE [LARGE SCALE GENOMIC DNA]</scope>
    <source>
        <strain evidence="4">CCUG 57942</strain>
    </source>
</reference>
<feature type="chain" id="PRO_5046165658" evidence="1">
    <location>
        <begin position="19"/>
        <end position="253"/>
    </location>
</feature>
<gene>
    <name evidence="3" type="ORF">ACFSW8_13450</name>
</gene>
<feature type="domain" description="Ice-binding protein C-terminal" evidence="2">
    <location>
        <begin position="229"/>
        <end position="251"/>
    </location>
</feature>
<dbReference type="InterPro" id="IPR013424">
    <property type="entry name" value="Ice-binding_C"/>
</dbReference>
<name>A0ABW4ZDD2_9BACT</name>
<dbReference type="NCBIfam" id="TIGR02595">
    <property type="entry name" value="PEP_CTERM"/>
    <property type="match status" value="1"/>
</dbReference>
<dbReference type="EMBL" id="JBHUJB010000059">
    <property type="protein sequence ID" value="MFD2159908.1"/>
    <property type="molecule type" value="Genomic_DNA"/>
</dbReference>
<comment type="caution">
    <text evidence="3">The sequence shown here is derived from an EMBL/GenBank/DDBJ whole genome shotgun (WGS) entry which is preliminary data.</text>
</comment>
<feature type="signal peptide" evidence="1">
    <location>
        <begin position="1"/>
        <end position="18"/>
    </location>
</feature>
<sequence>MRTPLILLCCTLTSSLQAATVLEDWQLNDSNGTQMSALANEAGSASFANNAANALANGAGDLVFSVGADAGDNIFRTSNLTNTNVSSGIFQLEFNFTSVNFQGGDQTGANVGFGIRDTGSNTDIFIARIQKQNDNYLLQTRVGTTNTNIANLGSVPSNTLSNLNVRILFDLDTDLADVYWSLGGNPETAFNDVAINDLEMDAFRLAANTNTNDWGAGAGVSVDFVTLTAIPEPSSSALLGLGLTTLTLRRKRH</sequence>
<dbReference type="RefSeq" id="WP_377087795.1">
    <property type="nucleotide sequence ID" value="NZ_JBHSJL010000014.1"/>
</dbReference>
<keyword evidence="1" id="KW-0732">Signal</keyword>
<dbReference type="Pfam" id="PF07589">
    <property type="entry name" value="PEP-CTERM"/>
    <property type="match status" value="1"/>
</dbReference>
<evidence type="ECO:0000259" key="2">
    <source>
        <dbReference type="Pfam" id="PF07589"/>
    </source>
</evidence>
<dbReference type="Proteomes" id="UP001597389">
    <property type="component" value="Unassembled WGS sequence"/>
</dbReference>
<organism evidence="3 4">
    <name type="scientific">Rubritalea tangerina</name>
    <dbReference type="NCBI Taxonomy" id="430798"/>
    <lineage>
        <taxon>Bacteria</taxon>
        <taxon>Pseudomonadati</taxon>
        <taxon>Verrucomicrobiota</taxon>
        <taxon>Verrucomicrobiia</taxon>
        <taxon>Verrucomicrobiales</taxon>
        <taxon>Rubritaleaceae</taxon>
        <taxon>Rubritalea</taxon>
    </lineage>
</organism>
<accession>A0ABW4ZDD2</accession>